<reference evidence="2 3" key="1">
    <citation type="submission" date="2020-10" db="EMBL/GenBank/DDBJ databases">
        <title>Complete genome sequence of Paludibaculum fermentans P105T, a facultatively anaerobic acidobacterium capable of dissimilatory Fe(III) reduction.</title>
        <authorList>
            <person name="Dedysh S.N."/>
            <person name="Beletsky A.V."/>
            <person name="Kulichevskaya I.S."/>
            <person name="Mardanov A.V."/>
            <person name="Ravin N.V."/>
        </authorList>
    </citation>
    <scope>NUCLEOTIDE SEQUENCE [LARGE SCALE GENOMIC DNA]</scope>
    <source>
        <strain evidence="2 3">P105</strain>
    </source>
</reference>
<evidence type="ECO:0000313" key="2">
    <source>
        <dbReference type="EMBL" id="QOY85344.1"/>
    </source>
</evidence>
<gene>
    <name evidence="2" type="ORF">IRI77_21215</name>
</gene>
<feature type="chain" id="PRO_5032832003" description="VCBS repeat-containing protein" evidence="1">
    <location>
        <begin position="18"/>
        <end position="339"/>
    </location>
</feature>
<dbReference type="RefSeq" id="WP_194447014.1">
    <property type="nucleotide sequence ID" value="NZ_CP063849.1"/>
</dbReference>
<proteinExistence type="predicted"/>
<dbReference type="SUPFAM" id="SSF69318">
    <property type="entry name" value="Integrin alpha N-terminal domain"/>
    <property type="match status" value="1"/>
</dbReference>
<evidence type="ECO:0008006" key="4">
    <source>
        <dbReference type="Google" id="ProtNLM"/>
    </source>
</evidence>
<sequence length="339" mass="37856">MSIRALRSALVVMLSFAAAWGNWNDTSTGIDLNKLPRFPLTRVRSGRLDAGKHIVFDGISASSKRDERAILLRGVSKRGKAWEVHIHALDEVWKGDLDGNGVQDYVLFASGPAFNGRTTPLFSLSILLMDDQGLPVPFFTLVYKGEDGMGIKHLVDLDHDGRAELLTSWYDEAASDPMVSVFCSGHWVTQLYRFRNLRAEEVRGEMAGLTFPFVHNWSYRGTQCAIEPKPYMAVKAPKVYDHGTALGGEVGTEIVGRQEEWIEIRPAAGCQRINSSVVVYDRPNKRVIAIENLWNPAKEHLEDAILRDGVPVRLSGLDDRQHDGHCFVNLLWAESATSR</sequence>
<feature type="signal peptide" evidence="1">
    <location>
        <begin position="1"/>
        <end position="17"/>
    </location>
</feature>
<protein>
    <recommendedName>
        <fullName evidence="4">VCBS repeat-containing protein</fullName>
    </recommendedName>
</protein>
<dbReference type="EMBL" id="CP063849">
    <property type="protein sequence ID" value="QOY85344.1"/>
    <property type="molecule type" value="Genomic_DNA"/>
</dbReference>
<name>A0A7S7SHU3_PALFE</name>
<dbReference type="InterPro" id="IPR028994">
    <property type="entry name" value="Integrin_alpha_N"/>
</dbReference>
<accession>A0A7S7SHU3</accession>
<dbReference type="AlphaFoldDB" id="A0A7S7SHU3"/>
<organism evidence="2 3">
    <name type="scientific">Paludibaculum fermentans</name>
    <dbReference type="NCBI Taxonomy" id="1473598"/>
    <lineage>
        <taxon>Bacteria</taxon>
        <taxon>Pseudomonadati</taxon>
        <taxon>Acidobacteriota</taxon>
        <taxon>Terriglobia</taxon>
        <taxon>Bryobacterales</taxon>
        <taxon>Bryobacteraceae</taxon>
        <taxon>Paludibaculum</taxon>
    </lineage>
</organism>
<keyword evidence="3" id="KW-1185">Reference proteome</keyword>
<keyword evidence="1" id="KW-0732">Signal</keyword>
<evidence type="ECO:0000256" key="1">
    <source>
        <dbReference type="SAM" id="SignalP"/>
    </source>
</evidence>
<dbReference type="Proteomes" id="UP000593892">
    <property type="component" value="Chromosome"/>
</dbReference>
<evidence type="ECO:0000313" key="3">
    <source>
        <dbReference type="Proteomes" id="UP000593892"/>
    </source>
</evidence>
<dbReference type="KEGG" id="pfer:IRI77_21215"/>